<feature type="transmembrane region" description="Helical" evidence="2">
    <location>
        <begin position="34"/>
        <end position="52"/>
    </location>
</feature>
<gene>
    <name evidence="3" type="ORF">GCM10010492_72950</name>
</gene>
<evidence type="ECO:0000313" key="3">
    <source>
        <dbReference type="EMBL" id="GAA0261290.1"/>
    </source>
</evidence>
<evidence type="ECO:0000256" key="1">
    <source>
        <dbReference type="SAM" id="MobiDB-lite"/>
    </source>
</evidence>
<sequence>MGDNEVGGRVHGPVVQAGAIHGDVHVHHHPARPLLVGLALVALAVVAALVWWPRPDPAHSPGPASAGTSAAPTSTAAEPTRTGTPAPRTATSSRPGGPPTVPADTGPPAVPTLG</sequence>
<dbReference type="RefSeq" id="WP_343939696.1">
    <property type="nucleotide sequence ID" value="NZ_BAAABU010000031.1"/>
</dbReference>
<feature type="region of interest" description="Disordered" evidence="1">
    <location>
        <begin position="53"/>
        <end position="114"/>
    </location>
</feature>
<organism evidence="3 4">
    <name type="scientific">Saccharothrix mutabilis subsp. mutabilis</name>
    <dbReference type="NCBI Taxonomy" id="66855"/>
    <lineage>
        <taxon>Bacteria</taxon>
        <taxon>Bacillati</taxon>
        <taxon>Actinomycetota</taxon>
        <taxon>Actinomycetes</taxon>
        <taxon>Pseudonocardiales</taxon>
        <taxon>Pseudonocardiaceae</taxon>
        <taxon>Saccharothrix</taxon>
    </lineage>
</organism>
<proteinExistence type="predicted"/>
<comment type="caution">
    <text evidence="3">The sequence shown here is derived from an EMBL/GenBank/DDBJ whole genome shotgun (WGS) entry which is preliminary data.</text>
</comment>
<dbReference type="Proteomes" id="UP001500416">
    <property type="component" value="Unassembled WGS sequence"/>
</dbReference>
<keyword evidence="4" id="KW-1185">Reference proteome</keyword>
<accession>A0ABP3EET3</accession>
<keyword evidence="2" id="KW-1133">Transmembrane helix</keyword>
<evidence type="ECO:0000256" key="2">
    <source>
        <dbReference type="SAM" id="Phobius"/>
    </source>
</evidence>
<feature type="compositionally biased region" description="Low complexity" evidence="1">
    <location>
        <begin position="61"/>
        <end position="91"/>
    </location>
</feature>
<reference evidence="4" key="1">
    <citation type="journal article" date="2019" name="Int. J. Syst. Evol. Microbiol.">
        <title>The Global Catalogue of Microorganisms (GCM) 10K type strain sequencing project: providing services to taxonomists for standard genome sequencing and annotation.</title>
        <authorList>
            <consortium name="The Broad Institute Genomics Platform"/>
            <consortium name="The Broad Institute Genome Sequencing Center for Infectious Disease"/>
            <person name="Wu L."/>
            <person name="Ma J."/>
        </authorList>
    </citation>
    <scope>NUCLEOTIDE SEQUENCE [LARGE SCALE GENOMIC DNA]</scope>
    <source>
        <strain evidence="4">JCM 3380</strain>
    </source>
</reference>
<name>A0ABP3EET3_9PSEU</name>
<evidence type="ECO:0000313" key="4">
    <source>
        <dbReference type="Proteomes" id="UP001500416"/>
    </source>
</evidence>
<dbReference type="EMBL" id="BAAABU010000031">
    <property type="protein sequence ID" value="GAA0261290.1"/>
    <property type="molecule type" value="Genomic_DNA"/>
</dbReference>
<keyword evidence="2" id="KW-0472">Membrane</keyword>
<protein>
    <submittedName>
        <fullName evidence="3">Uncharacterized protein</fullName>
    </submittedName>
</protein>
<keyword evidence="2" id="KW-0812">Transmembrane</keyword>